<feature type="domain" description="Transposase DDE" evidence="3">
    <location>
        <begin position="370"/>
        <end position="459"/>
    </location>
</feature>
<dbReference type="eggNOG" id="COG3039">
    <property type="taxonomic scope" value="Bacteria"/>
</dbReference>
<reference evidence="4 5" key="1">
    <citation type="submission" date="2012-06" db="EMBL/GenBank/DDBJ databases">
        <title>Finished chromosome of genome of Oscillatoria acuminata PCC 6304.</title>
        <authorList>
            <consortium name="US DOE Joint Genome Institute"/>
            <person name="Gugger M."/>
            <person name="Coursin T."/>
            <person name="Rippka R."/>
            <person name="Tandeau De Marsac N."/>
            <person name="Huntemann M."/>
            <person name="Wei C.-L."/>
            <person name="Han J."/>
            <person name="Detter J.C."/>
            <person name="Han C."/>
            <person name="Tapia R."/>
            <person name="Davenport K."/>
            <person name="Daligault H."/>
            <person name="Erkkila T."/>
            <person name="Gu W."/>
            <person name="Munk A.C.C."/>
            <person name="Teshima H."/>
            <person name="Xu Y."/>
            <person name="Chain P."/>
            <person name="Chen A."/>
            <person name="Krypides N."/>
            <person name="Mavromatis K."/>
            <person name="Markowitz V."/>
            <person name="Szeto E."/>
            <person name="Ivanova N."/>
            <person name="Mikhailova N."/>
            <person name="Ovchinnikova G."/>
            <person name="Pagani I."/>
            <person name="Pati A."/>
            <person name="Goodwin L."/>
            <person name="Peters L."/>
            <person name="Pitluck S."/>
            <person name="Woyke T."/>
            <person name="Kerfeld C."/>
        </authorList>
    </citation>
    <scope>NUCLEOTIDE SEQUENCE [LARGE SCALE GENOMIC DNA]</scope>
    <source>
        <strain evidence="4 5">PCC 6304</strain>
    </source>
</reference>
<dbReference type="STRING" id="56110.Oscil6304_2032"/>
<dbReference type="PANTHER" id="PTHR33803:SF3">
    <property type="entry name" value="BLL1974 PROTEIN"/>
    <property type="match status" value="1"/>
</dbReference>
<sequence>MCIGEAKMYRKSQNTLGPEGAFELPFEGQLCEDNRWIVLSKLIPWSEFEAEYAQNFSEDMGAPAKSFRMALAALIIKEKLRISDRETVEQIQENPYLQYFIGRNSYQNEAPFDPSMMVHFRQRISSDMLQKINRRIVQTSLGFNPEEPSTKKLEEAEKPPGNRGRLLMDATVAPADIKYPTDVELLNQARKTTELIIDLLYKSLKDNLDKKPRTYRKNARKDYLNFAKKRKSSGKQRKEAVKKQLQYIKRNLGHIDKLIEQGASLELLSRRQYRNLLVSAEIYRQQDLMWSNNQKRIDNRIVSLTQPHVRPIVRGKAGSPTEFGAKLSVSCVEGYVLLEKISWESYNESGDFISQVEAYKELTGFYPESVHADKIYRTRVNRAWCKERGIRLSGPPLGRPRTQVSLQDKKQALEDERIRNEIEGKFGQGKRRFSLNRVMSKLSKTSETSINLTFLVLNLVKLLRQFYCLFLCQFFQTLIILCRSINFSYELKNRSKAMFIGAVRGASCSFTPPAFYNFFSKPYLDFHSDDASKELKAQWQQVLVEIGRLKQQKLQEKSRRSSSKPPKTD</sequence>
<evidence type="ECO:0000259" key="3">
    <source>
        <dbReference type="Pfam" id="PF13586"/>
    </source>
</evidence>
<dbReference type="AlphaFoldDB" id="K9TGM9"/>
<dbReference type="EMBL" id="CP003607">
    <property type="protein sequence ID" value="AFY81700.1"/>
    <property type="molecule type" value="Genomic_DNA"/>
</dbReference>
<accession>K9TGM9</accession>
<dbReference type="Pfam" id="PF05598">
    <property type="entry name" value="DUF772"/>
    <property type="match status" value="1"/>
</dbReference>
<dbReference type="InterPro" id="IPR008490">
    <property type="entry name" value="Transposase_InsH_N"/>
</dbReference>
<gene>
    <name evidence="4" type="ORF">Oscil6304_2032</name>
</gene>
<evidence type="ECO:0000313" key="4">
    <source>
        <dbReference type="EMBL" id="AFY81700.1"/>
    </source>
</evidence>
<dbReference type="Pfam" id="PF13586">
    <property type="entry name" value="DDE_Tnp_1_2"/>
    <property type="match status" value="1"/>
</dbReference>
<dbReference type="InParanoid" id="K9TGM9"/>
<protein>
    <submittedName>
        <fullName evidence="4">Transposase domain (DUF772)</fullName>
    </submittedName>
</protein>
<dbReference type="PATRIC" id="fig|56110.3.peg.2427"/>
<organism evidence="4 5">
    <name type="scientific">Oscillatoria acuminata PCC 6304</name>
    <dbReference type="NCBI Taxonomy" id="56110"/>
    <lineage>
        <taxon>Bacteria</taxon>
        <taxon>Bacillati</taxon>
        <taxon>Cyanobacteriota</taxon>
        <taxon>Cyanophyceae</taxon>
        <taxon>Oscillatoriophycideae</taxon>
        <taxon>Oscillatoriales</taxon>
        <taxon>Oscillatoriaceae</taxon>
        <taxon>Oscillatoria</taxon>
    </lineage>
</organism>
<feature type="compositionally biased region" description="Basic and acidic residues" evidence="1">
    <location>
        <begin position="148"/>
        <end position="160"/>
    </location>
</feature>
<dbReference type="NCBIfam" id="NF033578">
    <property type="entry name" value="transpos_IS5_1"/>
    <property type="match status" value="1"/>
</dbReference>
<dbReference type="InterPro" id="IPR025668">
    <property type="entry name" value="Tnp_DDE_dom"/>
</dbReference>
<dbReference type="KEGG" id="oac:Oscil6304_2032"/>
<dbReference type="InterPro" id="IPR047710">
    <property type="entry name" value="Transpos_IS5-like"/>
</dbReference>
<feature type="region of interest" description="Disordered" evidence="1">
    <location>
        <begin position="143"/>
        <end position="165"/>
    </location>
</feature>
<evidence type="ECO:0000256" key="1">
    <source>
        <dbReference type="SAM" id="MobiDB-lite"/>
    </source>
</evidence>
<evidence type="ECO:0000313" key="5">
    <source>
        <dbReference type="Proteomes" id="UP000010367"/>
    </source>
</evidence>
<dbReference type="HOGENOM" id="CLU_040038_5_2_3"/>
<dbReference type="PANTHER" id="PTHR33803">
    <property type="entry name" value="IS1478 TRANSPOSASE"/>
    <property type="match status" value="1"/>
</dbReference>
<proteinExistence type="predicted"/>
<feature type="domain" description="Transposase InsH N-terminal" evidence="2">
    <location>
        <begin position="27"/>
        <end position="123"/>
    </location>
</feature>
<name>K9TGM9_9CYAN</name>
<keyword evidence="5" id="KW-1185">Reference proteome</keyword>
<dbReference type="Proteomes" id="UP000010367">
    <property type="component" value="Chromosome"/>
</dbReference>
<evidence type="ECO:0000259" key="2">
    <source>
        <dbReference type="Pfam" id="PF05598"/>
    </source>
</evidence>